<evidence type="ECO:0000256" key="3">
    <source>
        <dbReference type="ARBA" id="ARBA00022475"/>
    </source>
</evidence>
<sequence>MLFNSFVFIGSFVLAAFVYAVLRAKASRAVSQGFLLLLSFGFYSYAAYRQLPLLIGSILFNWYVGRQAGSSTLAEKVRRRWVIGGLTANLVFLSLFKYLNLFLGTLGPVLHTRAVLPDWGLPLGVSFFTITQVMYLVDCYQGEISPNSLFDHATFVSFFPYLVSGPITSAKTMVQQFRDKAHQAPGAQEVAQGLALFTMGLAKKTIFADSLVRIADNGFSAPLTSSALEIWLSILAYWMQIYFDFSGYSDMAVGAALMLGLRIPFNFDAPYKSKSIIEFWQRWHISLSNFIAAYLYTPIVRMFKGRATVAKAAVASILAMTICGLWHGPAWTYVAWGLCHGIALSVNQYSRKKLKLRVPPALGWVITMTFILFAGVLFRASSLTNAAQVLHGLIPRGSWSEATFLTFSFASPEVLSYVIPSALAFVLALFGPTSQEIAAELRPTLRTSLAYASLAFVALVFMNSIVAKSFVYFGF</sequence>
<protein>
    <submittedName>
        <fullName evidence="11">D-alanyl-lipoteichoic acid acyltransferase DltB (MBOAT superfamily)</fullName>
    </submittedName>
</protein>
<dbReference type="InterPro" id="IPR051085">
    <property type="entry name" value="MB_O-acyltransferase"/>
</dbReference>
<evidence type="ECO:0000256" key="10">
    <source>
        <dbReference type="SAM" id="Phobius"/>
    </source>
</evidence>
<feature type="transmembrane region" description="Helical" evidence="10">
    <location>
        <begin position="309"/>
        <end position="327"/>
    </location>
</feature>
<evidence type="ECO:0000256" key="2">
    <source>
        <dbReference type="ARBA" id="ARBA00010323"/>
    </source>
</evidence>
<comment type="caution">
    <text evidence="11">The sequence shown here is derived from an EMBL/GenBank/DDBJ whole genome shotgun (WGS) entry which is preliminary data.</text>
</comment>
<reference evidence="11 12" key="1">
    <citation type="submission" date="2020-08" db="EMBL/GenBank/DDBJ databases">
        <title>Genomic Encyclopedia of Type Strains, Phase IV (KMG-IV): sequencing the most valuable type-strain genomes for metagenomic binning, comparative biology and taxonomic classification.</title>
        <authorList>
            <person name="Goeker M."/>
        </authorList>
    </citation>
    <scope>NUCLEOTIDE SEQUENCE [LARGE SCALE GENOMIC DNA]</scope>
    <source>
        <strain evidence="11 12">DSM 103733</strain>
    </source>
</reference>
<dbReference type="PIRSF" id="PIRSF500217">
    <property type="entry name" value="AlgI"/>
    <property type="match status" value="1"/>
</dbReference>
<dbReference type="Proteomes" id="UP000538666">
    <property type="component" value="Unassembled WGS sequence"/>
</dbReference>
<comment type="subcellular location">
    <subcellularLocation>
        <location evidence="1">Cell membrane</location>
        <topology evidence="1">Multi-pass membrane protein</topology>
    </subcellularLocation>
</comment>
<dbReference type="GO" id="GO:0042121">
    <property type="term" value="P:alginic acid biosynthetic process"/>
    <property type="evidence" value="ECO:0007669"/>
    <property type="project" value="InterPro"/>
</dbReference>
<keyword evidence="8 9" id="KW-0012">Acyltransferase</keyword>
<feature type="transmembrane region" description="Helical" evidence="10">
    <location>
        <begin position="279"/>
        <end position="297"/>
    </location>
</feature>
<evidence type="ECO:0000256" key="1">
    <source>
        <dbReference type="ARBA" id="ARBA00004651"/>
    </source>
</evidence>
<dbReference type="GO" id="GO:0005886">
    <property type="term" value="C:plasma membrane"/>
    <property type="evidence" value="ECO:0007669"/>
    <property type="project" value="UniProtKB-SubCell"/>
</dbReference>
<feature type="transmembrane region" description="Helical" evidence="10">
    <location>
        <begin position="361"/>
        <end position="380"/>
    </location>
</feature>
<keyword evidence="5 10" id="KW-0812">Transmembrane</keyword>
<feature type="transmembrane region" description="Helical" evidence="10">
    <location>
        <begin position="414"/>
        <end position="431"/>
    </location>
</feature>
<evidence type="ECO:0000256" key="7">
    <source>
        <dbReference type="ARBA" id="ARBA00023136"/>
    </source>
</evidence>
<gene>
    <name evidence="11" type="ORF">HNQ77_000195</name>
</gene>
<feature type="transmembrane region" description="Helical" evidence="10">
    <location>
        <begin position="81"/>
        <end position="99"/>
    </location>
</feature>
<dbReference type="PANTHER" id="PTHR13285">
    <property type="entry name" value="ACYLTRANSFERASE"/>
    <property type="match status" value="1"/>
</dbReference>
<evidence type="ECO:0000256" key="4">
    <source>
        <dbReference type="ARBA" id="ARBA00022679"/>
    </source>
</evidence>
<feature type="transmembrane region" description="Helical" evidence="10">
    <location>
        <begin position="6"/>
        <end position="22"/>
    </location>
</feature>
<dbReference type="InterPro" id="IPR024194">
    <property type="entry name" value="Ac/AlaTfrase_AlgI/DltB"/>
</dbReference>
<evidence type="ECO:0000256" key="8">
    <source>
        <dbReference type="ARBA" id="ARBA00023315"/>
    </source>
</evidence>
<keyword evidence="12" id="KW-1185">Reference proteome</keyword>
<dbReference type="InterPro" id="IPR004299">
    <property type="entry name" value="MBOAT_fam"/>
</dbReference>
<evidence type="ECO:0000256" key="6">
    <source>
        <dbReference type="ARBA" id="ARBA00022989"/>
    </source>
</evidence>
<dbReference type="PANTHER" id="PTHR13285:SF23">
    <property type="entry name" value="TEICHOIC ACID D-ALANYLTRANSFERASE"/>
    <property type="match status" value="1"/>
</dbReference>
<evidence type="ECO:0000256" key="5">
    <source>
        <dbReference type="ARBA" id="ARBA00022692"/>
    </source>
</evidence>
<dbReference type="AlphaFoldDB" id="A0A841JNU1"/>
<dbReference type="EMBL" id="JACHEK010000001">
    <property type="protein sequence ID" value="MBB6142257.1"/>
    <property type="molecule type" value="Genomic_DNA"/>
</dbReference>
<dbReference type="InterPro" id="IPR028362">
    <property type="entry name" value="AlgI"/>
</dbReference>
<feature type="transmembrane region" description="Helical" evidence="10">
    <location>
        <begin position="119"/>
        <end position="137"/>
    </location>
</feature>
<keyword evidence="4 9" id="KW-0808">Transferase</keyword>
<keyword evidence="3 9" id="KW-1003">Cell membrane</keyword>
<keyword evidence="6 10" id="KW-1133">Transmembrane helix</keyword>
<keyword evidence="7 9" id="KW-0472">Membrane</keyword>
<proteinExistence type="inferred from homology"/>
<dbReference type="PIRSF" id="PIRSF016636">
    <property type="entry name" value="AlgI_DltB"/>
    <property type="match status" value="1"/>
</dbReference>
<accession>A0A841JNU1</accession>
<evidence type="ECO:0000313" key="11">
    <source>
        <dbReference type="EMBL" id="MBB6142257.1"/>
    </source>
</evidence>
<feature type="transmembrane region" description="Helical" evidence="10">
    <location>
        <begin position="451"/>
        <end position="473"/>
    </location>
</feature>
<evidence type="ECO:0000313" key="12">
    <source>
        <dbReference type="Proteomes" id="UP000538666"/>
    </source>
</evidence>
<dbReference type="GO" id="GO:0016746">
    <property type="term" value="F:acyltransferase activity"/>
    <property type="evidence" value="ECO:0007669"/>
    <property type="project" value="UniProtKB-KW"/>
</dbReference>
<dbReference type="Pfam" id="PF03062">
    <property type="entry name" value="MBOAT"/>
    <property type="match status" value="1"/>
</dbReference>
<evidence type="ECO:0000256" key="9">
    <source>
        <dbReference type="PIRNR" id="PIRNR016636"/>
    </source>
</evidence>
<name>A0A841JNU1_9BACT</name>
<comment type="similarity">
    <text evidence="2 9">Belongs to the membrane-bound acyltransferase family.</text>
</comment>
<organism evidence="11 12">
    <name type="scientific">Silvibacterium bohemicum</name>
    <dbReference type="NCBI Taxonomy" id="1577686"/>
    <lineage>
        <taxon>Bacteria</taxon>
        <taxon>Pseudomonadati</taxon>
        <taxon>Acidobacteriota</taxon>
        <taxon>Terriglobia</taxon>
        <taxon>Terriglobales</taxon>
        <taxon>Acidobacteriaceae</taxon>
        <taxon>Silvibacterium</taxon>
    </lineage>
</organism>